<accession>A0AAW0C861</accession>
<keyword evidence="1" id="KW-0880">Kelch repeat</keyword>
<keyword evidence="5" id="KW-1185">Reference proteome</keyword>
<name>A0AAW0C861_9AGAR</name>
<feature type="compositionally biased region" description="Basic and acidic residues" evidence="3">
    <location>
        <begin position="395"/>
        <end position="407"/>
    </location>
</feature>
<evidence type="ECO:0000256" key="1">
    <source>
        <dbReference type="ARBA" id="ARBA00022441"/>
    </source>
</evidence>
<dbReference type="SUPFAM" id="SSF117281">
    <property type="entry name" value="Kelch motif"/>
    <property type="match status" value="1"/>
</dbReference>
<evidence type="ECO:0000256" key="3">
    <source>
        <dbReference type="SAM" id="MobiDB-lite"/>
    </source>
</evidence>
<feature type="compositionally biased region" description="Acidic residues" evidence="3">
    <location>
        <begin position="436"/>
        <end position="465"/>
    </location>
</feature>
<dbReference type="EMBL" id="JAWWNJ010000021">
    <property type="protein sequence ID" value="KAK7034362.1"/>
    <property type="molecule type" value="Genomic_DNA"/>
</dbReference>
<dbReference type="Gene3D" id="2.120.10.80">
    <property type="entry name" value="Kelch-type beta propeller"/>
    <property type="match status" value="1"/>
</dbReference>
<feature type="region of interest" description="Disordered" evidence="3">
    <location>
        <begin position="382"/>
        <end position="473"/>
    </location>
</feature>
<keyword evidence="2" id="KW-0677">Repeat</keyword>
<dbReference type="PANTHER" id="PTHR46093:SF18">
    <property type="entry name" value="FIBRONECTIN TYPE-III DOMAIN-CONTAINING PROTEIN"/>
    <property type="match status" value="1"/>
</dbReference>
<evidence type="ECO:0000256" key="2">
    <source>
        <dbReference type="ARBA" id="ARBA00022737"/>
    </source>
</evidence>
<evidence type="ECO:0008006" key="6">
    <source>
        <dbReference type="Google" id="ProtNLM"/>
    </source>
</evidence>
<dbReference type="PANTHER" id="PTHR46093">
    <property type="entry name" value="ACYL-COA-BINDING DOMAIN-CONTAINING PROTEIN 5"/>
    <property type="match status" value="1"/>
</dbReference>
<dbReference type="AlphaFoldDB" id="A0AAW0C861"/>
<evidence type="ECO:0000313" key="5">
    <source>
        <dbReference type="Proteomes" id="UP001362999"/>
    </source>
</evidence>
<reference evidence="4 5" key="1">
    <citation type="journal article" date="2024" name="J Genomics">
        <title>Draft genome sequencing and assembly of Favolaschia claudopus CIRM-BRFM 2984 isolated from oak limbs.</title>
        <authorList>
            <person name="Navarro D."/>
            <person name="Drula E."/>
            <person name="Chaduli D."/>
            <person name="Cazenave R."/>
            <person name="Ahrendt S."/>
            <person name="Wang J."/>
            <person name="Lipzen A."/>
            <person name="Daum C."/>
            <person name="Barry K."/>
            <person name="Grigoriev I.V."/>
            <person name="Favel A."/>
            <person name="Rosso M.N."/>
            <person name="Martin F."/>
        </authorList>
    </citation>
    <scope>NUCLEOTIDE SEQUENCE [LARGE SCALE GENOMIC DNA]</scope>
    <source>
        <strain evidence="4 5">CIRM-BRFM 2984</strain>
    </source>
</reference>
<sequence>MGDRVPSEQGEIVAKSQCGHSRPDLGAMLKEVTSDMLPKLKPELIERFLTGNCPPFNDWESFAADEHTHRTFEWFEVKPVSSDQQLLPALGEPAVAIMTLNSRSYMFLFGGFDSSSRATTNRLISIDLETYIWQYVDVSDSCILPRMSAAMVGVNDELFIFGGRQLYHDELPGILPSFSIATFQQDRGWTWVVKDQVYPSNVRLGHSLKASLIDNRGTVLLSRGWFDNTKAFDLSPEGIVLFDTPSRKLYSGYGTLGEFPKEMAWHLHGPVKFSSKVSGTCFAAWIPYPNTKTLIPEIWLYVPPPIKQFYCLGLRDALWEMGYDMQSLITVGGRAFIMGSQEGHDDDTGLSDSDSSTQPPKFTVNVDTVKIVSIGAYLAPAKEADPPRTRNARSRTSESSDASRDISEPPLLSTPPAEPARTHPKPKKSKKATLSEDSDDEGEEEPEPNGDSGEENGEGESESEEEQPKKAPQKVQIRFVFFIYFIVTFIRDDPR</sequence>
<proteinExistence type="predicted"/>
<feature type="compositionally biased region" description="Basic residues" evidence="3">
    <location>
        <begin position="422"/>
        <end position="431"/>
    </location>
</feature>
<dbReference type="Proteomes" id="UP001362999">
    <property type="component" value="Unassembled WGS sequence"/>
</dbReference>
<comment type="caution">
    <text evidence="4">The sequence shown here is derived from an EMBL/GenBank/DDBJ whole genome shotgun (WGS) entry which is preliminary data.</text>
</comment>
<gene>
    <name evidence="4" type="ORF">R3P38DRAFT_3496888</name>
</gene>
<organism evidence="4 5">
    <name type="scientific">Favolaschia claudopus</name>
    <dbReference type="NCBI Taxonomy" id="2862362"/>
    <lineage>
        <taxon>Eukaryota</taxon>
        <taxon>Fungi</taxon>
        <taxon>Dikarya</taxon>
        <taxon>Basidiomycota</taxon>
        <taxon>Agaricomycotina</taxon>
        <taxon>Agaricomycetes</taxon>
        <taxon>Agaricomycetidae</taxon>
        <taxon>Agaricales</taxon>
        <taxon>Marasmiineae</taxon>
        <taxon>Mycenaceae</taxon>
        <taxon>Favolaschia</taxon>
    </lineage>
</organism>
<evidence type="ECO:0000313" key="4">
    <source>
        <dbReference type="EMBL" id="KAK7034362.1"/>
    </source>
</evidence>
<protein>
    <recommendedName>
        <fullName evidence="6">Kelch repeat-containing protein</fullName>
    </recommendedName>
</protein>
<feature type="region of interest" description="Disordered" evidence="3">
    <location>
        <begin position="340"/>
        <end position="362"/>
    </location>
</feature>
<dbReference type="InterPro" id="IPR015915">
    <property type="entry name" value="Kelch-typ_b-propeller"/>
</dbReference>